<evidence type="ECO:0000256" key="2">
    <source>
        <dbReference type="ARBA" id="ARBA00022692"/>
    </source>
</evidence>
<keyword evidence="7" id="KW-1185">Reference proteome</keyword>
<evidence type="ECO:0000313" key="7">
    <source>
        <dbReference type="Proteomes" id="UP000317894"/>
    </source>
</evidence>
<evidence type="ECO:0000313" key="6">
    <source>
        <dbReference type="EMBL" id="TRW18326.1"/>
    </source>
</evidence>
<evidence type="ECO:0000256" key="3">
    <source>
        <dbReference type="ARBA" id="ARBA00022989"/>
    </source>
</evidence>
<name>A0A552UJA3_9SPHN</name>
<evidence type="ECO:0000256" key="1">
    <source>
        <dbReference type="ARBA" id="ARBA00004141"/>
    </source>
</evidence>
<protein>
    <submittedName>
        <fullName evidence="6">CvpA family protein</fullName>
    </submittedName>
</protein>
<dbReference type="Pfam" id="PF02674">
    <property type="entry name" value="Colicin_V"/>
    <property type="match status" value="1"/>
</dbReference>
<evidence type="ECO:0000256" key="5">
    <source>
        <dbReference type="SAM" id="Phobius"/>
    </source>
</evidence>
<comment type="subcellular location">
    <subcellularLocation>
        <location evidence="1">Membrane</location>
        <topology evidence="1">Multi-pass membrane protein</topology>
    </subcellularLocation>
</comment>
<organism evidence="6 7">
    <name type="scientific">Glacieibacterium frigidum</name>
    <dbReference type="NCBI Taxonomy" id="2593303"/>
    <lineage>
        <taxon>Bacteria</taxon>
        <taxon>Pseudomonadati</taxon>
        <taxon>Pseudomonadota</taxon>
        <taxon>Alphaproteobacteria</taxon>
        <taxon>Sphingomonadales</taxon>
        <taxon>Sphingosinicellaceae</taxon>
        <taxon>Glacieibacterium</taxon>
    </lineage>
</organism>
<dbReference type="AlphaFoldDB" id="A0A552UJA3"/>
<dbReference type="EMBL" id="VJWA01000001">
    <property type="protein sequence ID" value="TRW18326.1"/>
    <property type="molecule type" value="Genomic_DNA"/>
</dbReference>
<accession>A0A552UJA3</accession>
<reference evidence="6 7" key="1">
    <citation type="submission" date="2019-07" db="EMBL/GenBank/DDBJ databases">
        <title>Novel species isolated from glacier.</title>
        <authorList>
            <person name="Liu Q."/>
            <person name="Xin Y.-H."/>
        </authorList>
    </citation>
    <scope>NUCLEOTIDE SEQUENCE [LARGE SCALE GENOMIC DNA]</scope>
    <source>
        <strain evidence="6 7">LB1R16</strain>
    </source>
</reference>
<proteinExistence type="predicted"/>
<dbReference type="PANTHER" id="PTHR36926:SF1">
    <property type="entry name" value="COLICIN V PRODUCTION PROTEIN"/>
    <property type="match status" value="1"/>
</dbReference>
<dbReference type="InterPro" id="IPR003825">
    <property type="entry name" value="Colicin-V_CvpA"/>
</dbReference>
<feature type="transmembrane region" description="Helical" evidence="5">
    <location>
        <begin position="6"/>
        <end position="24"/>
    </location>
</feature>
<feature type="transmembrane region" description="Helical" evidence="5">
    <location>
        <begin position="60"/>
        <end position="78"/>
    </location>
</feature>
<gene>
    <name evidence="6" type="ORF">FMM06_01060</name>
</gene>
<evidence type="ECO:0000256" key="4">
    <source>
        <dbReference type="ARBA" id="ARBA00023136"/>
    </source>
</evidence>
<feature type="transmembrane region" description="Helical" evidence="5">
    <location>
        <begin position="31"/>
        <end position="48"/>
    </location>
</feature>
<keyword evidence="4 5" id="KW-0472">Membrane</keyword>
<dbReference type="Proteomes" id="UP000317894">
    <property type="component" value="Unassembled WGS sequence"/>
</dbReference>
<keyword evidence="3 5" id="KW-1133">Transmembrane helix</keyword>
<dbReference type="GO" id="GO:0009403">
    <property type="term" value="P:toxin biosynthetic process"/>
    <property type="evidence" value="ECO:0007669"/>
    <property type="project" value="InterPro"/>
</dbReference>
<dbReference type="GO" id="GO:0016020">
    <property type="term" value="C:membrane"/>
    <property type="evidence" value="ECO:0007669"/>
    <property type="project" value="UniProtKB-SubCell"/>
</dbReference>
<sequence length="173" mass="18539">MTAFDIIVLLLIGLGGIAGLMRGFVTEVLSLLAWVAAFFAIRFFYPAGKVFAAKFTGTEAGGAVLAFVLIFLIAYIGFKAIAGMLGSRTRNSVVGPLDRVLGLGFGAFKGLLAASVIYLLGTMVFDVIDPGEPRPEWLRASKTAPLVEVSSKAMTDFVEERRARAKRESADEK</sequence>
<dbReference type="OrthoDB" id="9806894at2"/>
<keyword evidence="2 5" id="KW-0812">Transmembrane</keyword>
<dbReference type="InterPro" id="IPR052719">
    <property type="entry name" value="CvpA-like"/>
</dbReference>
<feature type="transmembrane region" description="Helical" evidence="5">
    <location>
        <begin position="99"/>
        <end position="120"/>
    </location>
</feature>
<comment type="caution">
    <text evidence="6">The sequence shown here is derived from an EMBL/GenBank/DDBJ whole genome shotgun (WGS) entry which is preliminary data.</text>
</comment>
<dbReference type="PANTHER" id="PTHR36926">
    <property type="entry name" value="COLICIN V PRODUCTION PROTEIN"/>
    <property type="match status" value="1"/>
</dbReference>